<feature type="region of interest" description="Disordered" evidence="1">
    <location>
        <begin position="120"/>
        <end position="147"/>
    </location>
</feature>
<accession>A0A8S4EX84</accession>
<dbReference type="AlphaFoldDB" id="A0A8S4EX84"/>
<proteinExistence type="predicted"/>
<evidence type="ECO:0000313" key="3">
    <source>
        <dbReference type="Proteomes" id="UP000653454"/>
    </source>
</evidence>
<organism evidence="2 3">
    <name type="scientific">Plutella xylostella</name>
    <name type="common">Diamondback moth</name>
    <name type="synonym">Plutella maculipennis</name>
    <dbReference type="NCBI Taxonomy" id="51655"/>
    <lineage>
        <taxon>Eukaryota</taxon>
        <taxon>Metazoa</taxon>
        <taxon>Ecdysozoa</taxon>
        <taxon>Arthropoda</taxon>
        <taxon>Hexapoda</taxon>
        <taxon>Insecta</taxon>
        <taxon>Pterygota</taxon>
        <taxon>Neoptera</taxon>
        <taxon>Endopterygota</taxon>
        <taxon>Lepidoptera</taxon>
        <taxon>Glossata</taxon>
        <taxon>Ditrysia</taxon>
        <taxon>Yponomeutoidea</taxon>
        <taxon>Plutellidae</taxon>
        <taxon>Plutella</taxon>
    </lineage>
</organism>
<feature type="compositionally biased region" description="Basic and acidic residues" evidence="1">
    <location>
        <begin position="130"/>
        <end position="141"/>
    </location>
</feature>
<gene>
    <name evidence="2" type="ORF">PLXY2_LOCUS7221</name>
</gene>
<evidence type="ECO:0000256" key="1">
    <source>
        <dbReference type="SAM" id="MobiDB-lite"/>
    </source>
</evidence>
<keyword evidence="3" id="KW-1185">Reference proteome</keyword>
<reference evidence="2" key="1">
    <citation type="submission" date="2020-11" db="EMBL/GenBank/DDBJ databases">
        <authorList>
            <person name="Whiteford S."/>
        </authorList>
    </citation>
    <scope>NUCLEOTIDE SEQUENCE</scope>
</reference>
<sequence>MPVKTPTSTYWIYFLPPSISALAVHHSSQPMKASKRWEILFLVSVHSGQPIKPEMRNRGSPRHRKPAVSHCLNLCVVRRRGQMALVWRAERGPLPAPSHSVDYSLTEVSFVLHDLSWTADGPPTGHHSQGRGEHERGERGTDTGTNSFTLLRARSFYRQFVVTKRSVEIPGSAKMPDPG</sequence>
<comment type="caution">
    <text evidence="2">The sequence shown here is derived from an EMBL/GenBank/DDBJ whole genome shotgun (WGS) entry which is preliminary data.</text>
</comment>
<protein>
    <submittedName>
        <fullName evidence="2">(diamondback moth) hypothetical protein</fullName>
    </submittedName>
</protein>
<evidence type="ECO:0000313" key="2">
    <source>
        <dbReference type="EMBL" id="CAG9120767.1"/>
    </source>
</evidence>
<dbReference type="Proteomes" id="UP000653454">
    <property type="component" value="Unassembled WGS sequence"/>
</dbReference>
<dbReference type="EMBL" id="CAJHNJ030000024">
    <property type="protein sequence ID" value="CAG9120767.1"/>
    <property type="molecule type" value="Genomic_DNA"/>
</dbReference>
<name>A0A8S4EX84_PLUXY</name>